<dbReference type="Proteomes" id="UP001597034">
    <property type="component" value="Unassembled WGS sequence"/>
</dbReference>
<evidence type="ECO:0000313" key="2">
    <source>
        <dbReference type="EMBL" id="MFD1644547.1"/>
    </source>
</evidence>
<feature type="region of interest" description="Disordered" evidence="1">
    <location>
        <begin position="234"/>
        <end position="275"/>
    </location>
</feature>
<feature type="region of interest" description="Disordered" evidence="1">
    <location>
        <begin position="856"/>
        <end position="880"/>
    </location>
</feature>
<proteinExistence type="predicted"/>
<dbReference type="RefSeq" id="WP_256399813.1">
    <property type="nucleotide sequence ID" value="NZ_JANHJR010000002.1"/>
</dbReference>
<feature type="region of interest" description="Disordered" evidence="1">
    <location>
        <begin position="664"/>
        <end position="686"/>
    </location>
</feature>
<feature type="region of interest" description="Disordered" evidence="1">
    <location>
        <begin position="1134"/>
        <end position="1154"/>
    </location>
</feature>
<feature type="compositionally biased region" description="Gly residues" evidence="1">
    <location>
        <begin position="251"/>
        <end position="262"/>
    </location>
</feature>
<comment type="caution">
    <text evidence="2">The sequence shown here is derived from an EMBL/GenBank/DDBJ whole genome shotgun (WGS) entry which is preliminary data.</text>
</comment>
<accession>A0ABD6DGP3</accession>
<protein>
    <submittedName>
        <fullName evidence="2">Uncharacterized protein</fullName>
    </submittedName>
</protein>
<gene>
    <name evidence="2" type="ORF">ACFSBL_02525</name>
</gene>
<name>A0ABD6DGP3_9EURY</name>
<feature type="region of interest" description="Disordered" evidence="1">
    <location>
        <begin position="1080"/>
        <end position="1102"/>
    </location>
</feature>
<feature type="compositionally biased region" description="Acidic residues" evidence="1">
    <location>
        <begin position="60"/>
        <end position="69"/>
    </location>
</feature>
<feature type="compositionally biased region" description="Polar residues" evidence="1">
    <location>
        <begin position="664"/>
        <end position="677"/>
    </location>
</feature>
<evidence type="ECO:0000313" key="3">
    <source>
        <dbReference type="Proteomes" id="UP001597034"/>
    </source>
</evidence>
<keyword evidence="3" id="KW-1185">Reference proteome</keyword>
<reference evidence="2 3" key="1">
    <citation type="journal article" date="2019" name="Int. J. Syst. Evol. Microbiol.">
        <title>The Global Catalogue of Microorganisms (GCM) 10K type strain sequencing project: providing services to taxonomists for standard genome sequencing and annotation.</title>
        <authorList>
            <consortium name="The Broad Institute Genomics Platform"/>
            <consortium name="The Broad Institute Genome Sequencing Center for Infectious Disease"/>
            <person name="Wu L."/>
            <person name="Ma J."/>
        </authorList>
    </citation>
    <scope>NUCLEOTIDE SEQUENCE [LARGE SCALE GENOMIC DNA]</scope>
    <source>
        <strain evidence="2 3">CGMCC 1.10390</strain>
    </source>
</reference>
<feature type="region of interest" description="Disordered" evidence="1">
    <location>
        <begin position="1228"/>
        <end position="1263"/>
    </location>
</feature>
<feature type="compositionally biased region" description="Acidic residues" evidence="1">
    <location>
        <begin position="1134"/>
        <end position="1144"/>
    </location>
</feature>
<sequence length="1372" mass="146659">MASDPSAGANFRFLPLVRRGFRPETPFQRDRSSTPIPGPIQVGVELTLAARSKDGGTWDQEPEPIDEGDLERPGQDVRMYGPGDVVGIDETHVSRLEPEPDSNSFPANLFPLVEFSRADLPWLFSPERADLSSGKSRNRPWLTLVVVPTDAKGVSVDSGGTKPLPVLTAPTSELPPLSQSWAWAHAQVVGDDTAAGEVVRNSPERAVSRLVCPRNLDENRKYVAAVVPTFEPGRRAGLGRSPYRDTPGSGSADGDGGDGTSDGDGTTPIAFSWTDDTEDPVELPIYLHWEFTSGAGDFEALASRLSPVRLSEAEVGRREVDVRDPGPDRIGHHEATYQTGALKAPSIGAPPFPNRTELVRLLNQPYSLARQQQANPGEALPVVGAPLYGQWHADETHIDPTDTGWFTQLNATLQYRIAAGLGAEAIRENQEDYAARAWDQVGELDAVNRKLAGGQLARAASTHIHDRLVNSVGLAGEKNPARLLQFTQPLHRTVGTTGSDATVDALRSFKSEFEDMVDFPSTVLSPTFRRLSRPTGPLLRNANVSVRDGSLTASSMAADFEAKTVQPADLKSGLRQRVGTLDDLVGVEASPGLGDGVIDDGQYAGVGPGPGGDDPWTEVGGWGGGDGEGGGLGGGAGGGIGPVVDGTRSTQPGVAQGGTQWQAMSGTMEGSVSTESPATAPDDGIALPGESRHVPAQFPTGVDVVTPELARVARLGSWAGDLPEVDLRRIDLSNVTPATPRAFAVRKVDVQVGSSIDHAATAMVAIRSLSVRLDPTDERTSAPAPTTVAAHADAVETNTFDALVRSFDNLRSTAPDATPTQVSDDRVAFVEGLRADHRSAVDALAEVVTALEERGLDPARSDLGSGTVDPATPEAGPDSVEVGDLVTRVDHAAREMQAVLDRLQRLRTSLRVGPEMLQTPAGREGAVQFGRTYDRTQPEQILDHVDPDITITETVLSGVTAAGELADELSKRPDPIEPVRWAPEFPDPMADVLESLSQEYLMPGVADIPRDSVGALATDPAFVEAFLAGANHEFARELLWRRFPTDRKGTYFDTFWDKAHNPLSTADDRPDIADMHTWRDELGGNQHESGRQGTRAGDWKEDADEPEGRVVLVIRGELLRRFPDTSVYMVESYPDEASDADEANDDRAGRSPKLSEVGHVTPEAVQNGEVTGVKFPIFQGKLDPDIRFLGFDLSPSDAVGDPEVDDPGWFFVFEEPMGETRFGLDAGEAGDRGTVPNGVTAPGAPNSDGTPLDTGALTGEGGSTPWNGLSWNHLVGDDAGPGDIDELVTYVDLWDGPPGAGGNESNTWRVTDGQVSNWTTNHPDLVEQYPELANARAEWGRNSAHMARITWQRPVRVAIHADDLLSAEVADQ</sequence>
<evidence type="ECO:0000256" key="1">
    <source>
        <dbReference type="SAM" id="MobiDB-lite"/>
    </source>
</evidence>
<organism evidence="2 3">
    <name type="scientific">Haloarchaeobius litoreus</name>
    <dbReference type="NCBI Taxonomy" id="755306"/>
    <lineage>
        <taxon>Archaea</taxon>
        <taxon>Methanobacteriati</taxon>
        <taxon>Methanobacteriota</taxon>
        <taxon>Stenosarchaea group</taxon>
        <taxon>Halobacteria</taxon>
        <taxon>Halobacteriales</taxon>
        <taxon>Halorubellaceae</taxon>
        <taxon>Haloarchaeobius</taxon>
    </lineage>
</organism>
<feature type="region of interest" description="Disordered" evidence="1">
    <location>
        <begin position="49"/>
        <end position="77"/>
    </location>
</feature>
<dbReference type="EMBL" id="JBHUDO010000001">
    <property type="protein sequence ID" value="MFD1644547.1"/>
    <property type="molecule type" value="Genomic_DNA"/>
</dbReference>